<evidence type="ECO:0000313" key="3">
    <source>
        <dbReference type="Proteomes" id="UP000565715"/>
    </source>
</evidence>
<keyword evidence="3" id="KW-1185">Reference proteome</keyword>
<dbReference type="Pfam" id="PF12680">
    <property type="entry name" value="SnoaL_2"/>
    <property type="match status" value="1"/>
</dbReference>
<gene>
    <name evidence="2" type="ORF">HGA13_31070</name>
</gene>
<dbReference type="RefSeq" id="WP_068044306.1">
    <property type="nucleotide sequence ID" value="NZ_JAAXOO010000009.1"/>
</dbReference>
<dbReference type="InterPro" id="IPR037401">
    <property type="entry name" value="SnoaL-like"/>
</dbReference>
<sequence length="117" mass="12842">MNDIVTTYLHTWNSTDQQARTTLLTEHWAPEATYTDPLAEAAGREAIGATIGAVHEQFPGFVFTQVGEPDNHHRQVRFQWGLGPAGAEPVIIGFDVLVTDEQGRIETVLGFLDKVPG</sequence>
<name>A0A846XQB8_9NOCA</name>
<protein>
    <submittedName>
        <fullName evidence="2">Nuclear transport factor 2 family protein</fullName>
    </submittedName>
</protein>
<organism evidence="2 3">
    <name type="scientific">Nocardia speluncae</name>
    <dbReference type="NCBI Taxonomy" id="419477"/>
    <lineage>
        <taxon>Bacteria</taxon>
        <taxon>Bacillati</taxon>
        <taxon>Actinomycetota</taxon>
        <taxon>Actinomycetes</taxon>
        <taxon>Mycobacteriales</taxon>
        <taxon>Nocardiaceae</taxon>
        <taxon>Nocardia</taxon>
    </lineage>
</organism>
<evidence type="ECO:0000259" key="1">
    <source>
        <dbReference type="Pfam" id="PF12680"/>
    </source>
</evidence>
<proteinExistence type="predicted"/>
<dbReference type="Proteomes" id="UP000565715">
    <property type="component" value="Unassembled WGS sequence"/>
</dbReference>
<reference evidence="2 3" key="1">
    <citation type="submission" date="2020-04" db="EMBL/GenBank/DDBJ databases">
        <title>MicrobeNet Type strains.</title>
        <authorList>
            <person name="Nicholson A.C."/>
        </authorList>
    </citation>
    <scope>NUCLEOTIDE SEQUENCE [LARGE SCALE GENOMIC DNA]</scope>
    <source>
        <strain evidence="2 3">DSM 45078</strain>
    </source>
</reference>
<dbReference type="SUPFAM" id="SSF54427">
    <property type="entry name" value="NTF2-like"/>
    <property type="match status" value="1"/>
</dbReference>
<evidence type="ECO:0000313" key="2">
    <source>
        <dbReference type="EMBL" id="NKY37475.1"/>
    </source>
</evidence>
<feature type="domain" description="SnoaL-like" evidence="1">
    <location>
        <begin position="5"/>
        <end position="105"/>
    </location>
</feature>
<dbReference type="Gene3D" id="3.10.450.50">
    <property type="match status" value="1"/>
</dbReference>
<dbReference type="InterPro" id="IPR032710">
    <property type="entry name" value="NTF2-like_dom_sf"/>
</dbReference>
<accession>A0A846XQB8</accession>
<dbReference type="EMBL" id="JAAXOO010000009">
    <property type="protein sequence ID" value="NKY37475.1"/>
    <property type="molecule type" value="Genomic_DNA"/>
</dbReference>
<comment type="caution">
    <text evidence="2">The sequence shown here is derived from an EMBL/GenBank/DDBJ whole genome shotgun (WGS) entry which is preliminary data.</text>
</comment>
<dbReference type="AlphaFoldDB" id="A0A846XQB8"/>